<dbReference type="PIRSF" id="PIRSF006320">
    <property type="entry name" value="Elb2"/>
    <property type="match status" value="1"/>
</dbReference>
<dbReference type="NCBIfam" id="NF008747">
    <property type="entry name" value="PRK11780.1"/>
    <property type="match status" value="1"/>
</dbReference>
<dbReference type="Proteomes" id="UP001165413">
    <property type="component" value="Unassembled WGS sequence"/>
</dbReference>
<dbReference type="InterPro" id="IPR026041">
    <property type="entry name" value="ElbB"/>
</dbReference>
<dbReference type="SUPFAM" id="SSF52317">
    <property type="entry name" value="Class I glutamine amidotransferase-like"/>
    <property type="match status" value="1"/>
</dbReference>
<comment type="caution">
    <text evidence="2">The sequence shown here is derived from an EMBL/GenBank/DDBJ whole genome shotgun (WGS) entry which is preliminary data.</text>
</comment>
<proteinExistence type="inferred from homology"/>
<dbReference type="InterPro" id="IPR029062">
    <property type="entry name" value="Class_I_gatase-like"/>
</dbReference>
<dbReference type="PANTHER" id="PTHR10224:SF12">
    <property type="entry name" value="GLYOXALASE ELBB"/>
    <property type="match status" value="1"/>
</dbReference>
<comment type="catalytic activity">
    <reaction evidence="1">
        <text>glyoxal + H2O = glycolate + H(+)</text>
        <dbReference type="Rhea" id="RHEA:51672"/>
        <dbReference type="ChEBI" id="CHEBI:15377"/>
        <dbReference type="ChEBI" id="CHEBI:15378"/>
        <dbReference type="ChEBI" id="CHEBI:29805"/>
        <dbReference type="ChEBI" id="CHEBI:34779"/>
    </reaction>
</comment>
<dbReference type="EMBL" id="JANATA010000015">
    <property type="protein sequence ID" value="MCP3429070.1"/>
    <property type="molecule type" value="Genomic_DNA"/>
</dbReference>
<comment type="similarity">
    <text evidence="1">Belongs to the peptidase C56 family.</text>
</comment>
<accession>A0AA42BLR7</accession>
<dbReference type="RefSeq" id="WP_254100999.1">
    <property type="nucleotide sequence ID" value="NZ_JANATA010000015.1"/>
</dbReference>
<keyword evidence="1 2" id="KW-0456">Lyase</keyword>
<sequence>MSKHIAVILSGCGVYDGAEINEVVLTLLHLEKQGAIYTCFAPNIDQFHVINHLTGESVEQTRNVLEESARIVRGNVQDLALCQPDEFAGLIIPGGFGVAKNLSDFAVNGTNMQVFDAVAKIAKAFKNAGKVSGYMCIAPALAPHIFGKEVQITIGHDADTANALETMGATHCVADVGDIVIDETHNLVTTPAYMLAENIAQAETGIRRLVEAVLARC</sequence>
<dbReference type="Gene3D" id="3.40.50.880">
    <property type="match status" value="1"/>
</dbReference>
<reference evidence="2" key="1">
    <citation type="submission" date="2022-07" db="EMBL/GenBank/DDBJ databases">
        <title>Characterization of the Novel Bacterium Alteromonas immobilis LMIT006 and Alteromonas gregis LMIT007.</title>
        <authorList>
            <person name="Lin X."/>
        </authorList>
    </citation>
    <scope>NUCLEOTIDE SEQUENCE</scope>
    <source>
        <strain evidence="2">LMIT007</strain>
    </source>
</reference>
<dbReference type="CDD" id="cd03133">
    <property type="entry name" value="GATase1_ES1"/>
    <property type="match status" value="1"/>
</dbReference>
<evidence type="ECO:0000313" key="3">
    <source>
        <dbReference type="Proteomes" id="UP001165413"/>
    </source>
</evidence>
<dbReference type="GO" id="GO:0016829">
    <property type="term" value="F:lyase activity"/>
    <property type="evidence" value="ECO:0007669"/>
    <property type="project" value="UniProtKB-UniRule"/>
</dbReference>
<evidence type="ECO:0000313" key="2">
    <source>
        <dbReference type="EMBL" id="MCP3429070.1"/>
    </source>
</evidence>
<keyword evidence="3" id="KW-1185">Reference proteome</keyword>
<protein>
    <recommendedName>
        <fullName evidence="1">Glyoxalase</fullName>
    </recommendedName>
</protein>
<comment type="function">
    <text evidence="1">Displays glyoxalase activity, catalyzing the conversion of glyoxal to glycolate.</text>
</comment>
<organism evidence="2 3">
    <name type="scientific">Opacimonas viscosa</name>
    <dbReference type="NCBI Taxonomy" id="2961944"/>
    <lineage>
        <taxon>Bacteria</taxon>
        <taxon>Pseudomonadati</taxon>
        <taxon>Pseudomonadota</taxon>
        <taxon>Gammaproteobacteria</taxon>
        <taxon>Alteromonadales</taxon>
        <taxon>Alteromonadaceae</taxon>
        <taxon>Opacimonas</taxon>
    </lineage>
</organism>
<name>A0AA42BLR7_9ALTE</name>
<gene>
    <name evidence="2" type="primary">elbB</name>
    <name evidence="2" type="ORF">NLF92_08955</name>
</gene>
<dbReference type="PANTHER" id="PTHR10224">
    <property type="entry name" value="ES1 PROTEIN HOMOLOG, MITOCHONDRIAL"/>
    <property type="match status" value="1"/>
</dbReference>
<dbReference type="AlphaFoldDB" id="A0AA42BLR7"/>
<evidence type="ECO:0000256" key="1">
    <source>
        <dbReference type="PIRNR" id="PIRNR006320"/>
    </source>
</evidence>